<dbReference type="PROSITE" id="PS51352">
    <property type="entry name" value="THIOREDOXIN_2"/>
    <property type="match status" value="1"/>
</dbReference>
<dbReference type="Gene3D" id="3.40.30.10">
    <property type="entry name" value="Glutaredoxin"/>
    <property type="match status" value="1"/>
</dbReference>
<protein>
    <submittedName>
        <fullName evidence="3">AhpC/TSA family protein</fullName>
    </submittedName>
</protein>
<dbReference type="InterPro" id="IPR050553">
    <property type="entry name" value="Thioredoxin_ResA/DsbE_sf"/>
</dbReference>
<organism evidence="3 4">
    <name type="scientific">Butyricimonas virosa</name>
    <dbReference type="NCBI Taxonomy" id="544645"/>
    <lineage>
        <taxon>Bacteria</taxon>
        <taxon>Pseudomonadati</taxon>
        <taxon>Bacteroidota</taxon>
        <taxon>Bacteroidia</taxon>
        <taxon>Bacteroidales</taxon>
        <taxon>Odoribacteraceae</taxon>
        <taxon>Butyricimonas</taxon>
    </lineage>
</organism>
<keyword evidence="1" id="KW-0676">Redox-active center</keyword>
<dbReference type="PROSITE" id="PS00194">
    <property type="entry name" value="THIOREDOXIN_1"/>
    <property type="match status" value="1"/>
</dbReference>
<evidence type="ECO:0000256" key="1">
    <source>
        <dbReference type="ARBA" id="ARBA00023284"/>
    </source>
</evidence>
<dbReference type="OrthoDB" id="9788279at2"/>
<comment type="caution">
    <text evidence="3">The sequence shown here is derived from an EMBL/GenBank/DDBJ whole genome shotgun (WGS) entry which is preliminary data.</text>
</comment>
<dbReference type="RefSeq" id="WP_117722632.1">
    <property type="nucleotide sequence ID" value="NZ_CAUEFF010000096.1"/>
</dbReference>
<name>A0A413IHU6_9BACT</name>
<dbReference type="InterPro" id="IPR013766">
    <property type="entry name" value="Thioredoxin_domain"/>
</dbReference>
<dbReference type="PANTHER" id="PTHR42852:SF13">
    <property type="entry name" value="PROTEIN DIPZ"/>
    <property type="match status" value="1"/>
</dbReference>
<reference evidence="3 4" key="1">
    <citation type="submission" date="2018-08" db="EMBL/GenBank/DDBJ databases">
        <title>A genome reference for cultivated species of the human gut microbiota.</title>
        <authorList>
            <person name="Zou Y."/>
            <person name="Xue W."/>
            <person name="Luo G."/>
        </authorList>
    </citation>
    <scope>NUCLEOTIDE SEQUENCE [LARGE SCALE GENOMIC DNA]</scope>
    <source>
        <strain evidence="3 4">OF02-7</strain>
    </source>
</reference>
<accession>A0A413IHU6</accession>
<dbReference type="PANTHER" id="PTHR42852">
    <property type="entry name" value="THIOL:DISULFIDE INTERCHANGE PROTEIN DSBE"/>
    <property type="match status" value="1"/>
</dbReference>
<sequence>MKKVVLFVISLVITVIAFAQEPYRLTISIYGDGCKAGDIIYLYKLDQKTLRGKLVDSLVIGKNNQVCFTGTYNHPEIVGFSVKNKAGSSSFLIDAPEVRVYSVLQQEEKSLLNPTGYRIKDNTLMIEGGKENEALRYYQVLYKGYSSRSKTIGVEDSTKYTILLKSLKENPNSWGLLYFFNLGKRNFSLEQLDEILALYSDPKIFNSQLYKNLIEYKNKEMKLKLGEFIPDFELPSIAGENIKMSSFRGCYVLLDFWASWCGPCSAELINVRKAYDLLKDKGLKVVAISTDEKEKDWLKAVNAKKMNDFVNLRDSKRVLWNLFNRNSIPFILLIDPEGRIVGKELRQENIYEVPSKLMK</sequence>
<dbReference type="CDD" id="cd02966">
    <property type="entry name" value="TlpA_like_family"/>
    <property type="match status" value="1"/>
</dbReference>
<dbReference type="InterPro" id="IPR017937">
    <property type="entry name" value="Thioredoxin_CS"/>
</dbReference>
<dbReference type="AlphaFoldDB" id="A0A413IHU6"/>
<feature type="domain" description="Thioredoxin" evidence="2">
    <location>
        <begin position="223"/>
        <end position="359"/>
    </location>
</feature>
<dbReference type="GO" id="GO:0016491">
    <property type="term" value="F:oxidoreductase activity"/>
    <property type="evidence" value="ECO:0007669"/>
    <property type="project" value="InterPro"/>
</dbReference>
<dbReference type="GO" id="GO:0016209">
    <property type="term" value="F:antioxidant activity"/>
    <property type="evidence" value="ECO:0007669"/>
    <property type="project" value="InterPro"/>
</dbReference>
<dbReference type="EMBL" id="QSCR01000054">
    <property type="protein sequence ID" value="RGY11445.1"/>
    <property type="molecule type" value="Genomic_DNA"/>
</dbReference>
<gene>
    <name evidence="3" type="ORF">DXA50_19300</name>
</gene>
<dbReference type="Proteomes" id="UP000286063">
    <property type="component" value="Unassembled WGS sequence"/>
</dbReference>
<evidence type="ECO:0000313" key="4">
    <source>
        <dbReference type="Proteomes" id="UP000286063"/>
    </source>
</evidence>
<dbReference type="InterPro" id="IPR000866">
    <property type="entry name" value="AhpC/TSA"/>
</dbReference>
<dbReference type="SUPFAM" id="SSF52833">
    <property type="entry name" value="Thioredoxin-like"/>
    <property type="match status" value="1"/>
</dbReference>
<evidence type="ECO:0000259" key="2">
    <source>
        <dbReference type="PROSITE" id="PS51352"/>
    </source>
</evidence>
<evidence type="ECO:0000313" key="3">
    <source>
        <dbReference type="EMBL" id="RGY11445.1"/>
    </source>
</evidence>
<proteinExistence type="predicted"/>
<dbReference type="Pfam" id="PF00578">
    <property type="entry name" value="AhpC-TSA"/>
    <property type="match status" value="1"/>
</dbReference>
<dbReference type="InterPro" id="IPR036249">
    <property type="entry name" value="Thioredoxin-like_sf"/>
</dbReference>